<dbReference type="EMBL" id="CM039427">
    <property type="protein sequence ID" value="KAI4354733.1"/>
    <property type="molecule type" value="Genomic_DNA"/>
</dbReference>
<accession>A0ACB9Q1T3</accession>
<comment type="caution">
    <text evidence="1">The sequence shown here is derived from an EMBL/GenBank/DDBJ whole genome shotgun (WGS) entry which is preliminary data.</text>
</comment>
<gene>
    <name evidence="1" type="ORF">L6164_003579</name>
</gene>
<organism evidence="1 2">
    <name type="scientific">Bauhinia variegata</name>
    <name type="common">Purple orchid tree</name>
    <name type="synonym">Phanera variegata</name>
    <dbReference type="NCBI Taxonomy" id="167791"/>
    <lineage>
        <taxon>Eukaryota</taxon>
        <taxon>Viridiplantae</taxon>
        <taxon>Streptophyta</taxon>
        <taxon>Embryophyta</taxon>
        <taxon>Tracheophyta</taxon>
        <taxon>Spermatophyta</taxon>
        <taxon>Magnoliopsida</taxon>
        <taxon>eudicotyledons</taxon>
        <taxon>Gunneridae</taxon>
        <taxon>Pentapetalae</taxon>
        <taxon>rosids</taxon>
        <taxon>fabids</taxon>
        <taxon>Fabales</taxon>
        <taxon>Fabaceae</taxon>
        <taxon>Cercidoideae</taxon>
        <taxon>Cercideae</taxon>
        <taxon>Bauhiniinae</taxon>
        <taxon>Bauhinia</taxon>
    </lineage>
</organism>
<evidence type="ECO:0000313" key="1">
    <source>
        <dbReference type="EMBL" id="KAI4354733.1"/>
    </source>
</evidence>
<dbReference type="Proteomes" id="UP000828941">
    <property type="component" value="Chromosome 2"/>
</dbReference>
<protein>
    <submittedName>
        <fullName evidence="1">Uncharacterized protein</fullName>
    </submittedName>
</protein>
<sequence>MASRSSNGPNSYTALSEDQDAVMVQQIIDIPEVMEPDLSPECCINKVPEKLREVNPEAYSPELISIGPLHHDNPKLKPMEKEKYRYFHFFLKRVSRKHALDDFKSFLGDNEVKLRSFYSEKFLGLSKDQFVNIMLLDSIFIMELLLREAKSYQHQEDDNLFRKAWMKRAIQHDLLLLENQLPFFVLQELYNKAFSQNDSGFLHLAYKYFADFDPEKSSNEMIVPKHWKQSKHFTDLIRHFHIPEGFHHESVPLQVLKCATKLYNSGVVFKAIPNRCTLDIKVQKNLFYVDFKLPQLVVCSVTECVVRNIMALEQCYYPNNTFFCNYISVIDNLINTSEDVDLLIDKEVIVHHLGTNEEVATVINGLCKHVVTGTSCYSTHIRDLNAHYLNPRSHTVARLWTVYFKDYWRGSSTIVGVAVLFFTFFNFFRMIFE</sequence>
<proteinExistence type="predicted"/>
<evidence type="ECO:0000313" key="2">
    <source>
        <dbReference type="Proteomes" id="UP000828941"/>
    </source>
</evidence>
<keyword evidence="2" id="KW-1185">Reference proteome</keyword>
<name>A0ACB9Q1T3_BAUVA</name>
<reference evidence="1 2" key="1">
    <citation type="journal article" date="2022" name="DNA Res.">
        <title>Chromosomal-level genome assembly of the orchid tree Bauhinia variegata (Leguminosae; Cercidoideae) supports the allotetraploid origin hypothesis of Bauhinia.</title>
        <authorList>
            <person name="Zhong Y."/>
            <person name="Chen Y."/>
            <person name="Zheng D."/>
            <person name="Pang J."/>
            <person name="Liu Y."/>
            <person name="Luo S."/>
            <person name="Meng S."/>
            <person name="Qian L."/>
            <person name="Wei D."/>
            <person name="Dai S."/>
            <person name="Zhou R."/>
        </authorList>
    </citation>
    <scope>NUCLEOTIDE SEQUENCE [LARGE SCALE GENOMIC DNA]</scope>
    <source>
        <strain evidence="1">BV-YZ2020</strain>
    </source>
</reference>